<dbReference type="InterPro" id="IPR016167">
    <property type="entry name" value="FAD-bd_PCMH_sub1"/>
</dbReference>
<feature type="compositionally biased region" description="Polar residues" evidence="4">
    <location>
        <begin position="251"/>
        <end position="265"/>
    </location>
</feature>
<proteinExistence type="predicted"/>
<evidence type="ECO:0000256" key="4">
    <source>
        <dbReference type="SAM" id="MobiDB-lite"/>
    </source>
</evidence>
<evidence type="ECO:0000259" key="5">
    <source>
        <dbReference type="PROSITE" id="PS51387"/>
    </source>
</evidence>
<dbReference type="EMBL" id="QOIL01000024">
    <property type="protein sequence ID" value="RCG24474.1"/>
    <property type="molecule type" value="Genomic_DNA"/>
</dbReference>
<dbReference type="Pfam" id="PF00941">
    <property type="entry name" value="FAD_binding_5"/>
    <property type="match status" value="1"/>
</dbReference>
<keyword evidence="7" id="KW-1185">Reference proteome</keyword>
<dbReference type="SUPFAM" id="SSF55447">
    <property type="entry name" value="CO dehydrogenase flavoprotein C-terminal domain-like"/>
    <property type="match status" value="1"/>
</dbReference>
<evidence type="ECO:0000256" key="3">
    <source>
        <dbReference type="ARBA" id="ARBA00023002"/>
    </source>
</evidence>
<evidence type="ECO:0000256" key="2">
    <source>
        <dbReference type="ARBA" id="ARBA00022827"/>
    </source>
</evidence>
<dbReference type="Gene3D" id="3.30.465.10">
    <property type="match status" value="1"/>
</dbReference>
<dbReference type="PANTHER" id="PTHR42659:SF2">
    <property type="entry name" value="XANTHINE DEHYDROGENASE SUBUNIT C-RELATED"/>
    <property type="match status" value="1"/>
</dbReference>
<dbReference type="Gene3D" id="3.30.390.50">
    <property type="entry name" value="CO dehydrogenase flavoprotein, C-terminal domain"/>
    <property type="match status" value="1"/>
</dbReference>
<dbReference type="InterPro" id="IPR005107">
    <property type="entry name" value="CO_DH_flav_C"/>
</dbReference>
<dbReference type="Gene3D" id="3.30.43.10">
    <property type="entry name" value="Uridine Diphospho-n-acetylenolpyruvylglucosamine Reductase, domain 2"/>
    <property type="match status" value="1"/>
</dbReference>
<dbReference type="PANTHER" id="PTHR42659">
    <property type="entry name" value="XANTHINE DEHYDROGENASE SUBUNIT C-RELATED"/>
    <property type="match status" value="1"/>
</dbReference>
<dbReference type="OrthoDB" id="9793944at2"/>
<dbReference type="InterPro" id="IPR036318">
    <property type="entry name" value="FAD-bd_PCMH-like_sf"/>
</dbReference>
<reference evidence="6 7" key="1">
    <citation type="submission" date="2018-06" db="EMBL/GenBank/DDBJ databases">
        <title>Sphaerisporangium craniellae sp. nov., isolated from a marine sponge in the South China Sea.</title>
        <authorList>
            <person name="Li L."/>
        </authorList>
    </citation>
    <scope>NUCLEOTIDE SEQUENCE [LARGE SCALE GENOMIC DNA]</scope>
    <source>
        <strain evidence="6 7">CCTCC AA 208026</strain>
    </source>
</reference>
<name>A0A367F268_9ACTN</name>
<feature type="region of interest" description="Disordered" evidence="4">
    <location>
        <begin position="244"/>
        <end position="273"/>
    </location>
</feature>
<dbReference type="GO" id="GO:0071949">
    <property type="term" value="F:FAD binding"/>
    <property type="evidence" value="ECO:0007669"/>
    <property type="project" value="InterPro"/>
</dbReference>
<dbReference type="InterPro" id="IPR016169">
    <property type="entry name" value="FAD-bd_PCMH_sub2"/>
</dbReference>
<dbReference type="InterPro" id="IPR036683">
    <property type="entry name" value="CO_DH_flav_C_dom_sf"/>
</dbReference>
<dbReference type="InterPro" id="IPR051312">
    <property type="entry name" value="Diverse_Substr_Oxidored"/>
</dbReference>
<gene>
    <name evidence="6" type="ORF">DQ384_33040</name>
</gene>
<dbReference type="InterPro" id="IPR016166">
    <property type="entry name" value="FAD-bd_PCMH"/>
</dbReference>
<sequence>MIPASFDYVRASSVDEAVEVLADAGEEAKVLSGGQSLLPLLRLRLAYPSVLVDVGRLPELRGVRDEGGHVHIGATTTHDEIIRSPVVRAGCPLVALATATVADPAVRHRGTFGGSMAHADPAGDLPAVAVALDMEFVLRSTTGERVVTATDFFTDYLETALEPGEILTAVRVPKLGEGWGYHYEKFHRTAQAWAIVGVAAAVRVTVSESGARHVAEARVGLTNMGPTPLRATAVESAAVDAELPPVPHATANGSPSTARLPSANGSGPHDTLREAASLADGDTSPTADLHATPDYRRHLARVLTHRALTHAAATV</sequence>
<dbReference type="Pfam" id="PF03450">
    <property type="entry name" value="CO_deh_flav_C"/>
    <property type="match status" value="2"/>
</dbReference>
<dbReference type="PROSITE" id="PS51387">
    <property type="entry name" value="FAD_PCMH"/>
    <property type="match status" value="1"/>
</dbReference>
<dbReference type="FunFam" id="3.30.465.10:FF:000017">
    <property type="entry name" value="Xanthine dehydrogenase, FAD binding subunit"/>
    <property type="match status" value="1"/>
</dbReference>
<feature type="domain" description="FAD-binding PCMH-type" evidence="5">
    <location>
        <begin position="1"/>
        <end position="177"/>
    </location>
</feature>
<comment type="caution">
    <text evidence="6">The sequence shown here is derived from an EMBL/GenBank/DDBJ whole genome shotgun (WGS) entry which is preliminary data.</text>
</comment>
<keyword evidence="3" id="KW-0560">Oxidoreductase</keyword>
<dbReference type="InterPro" id="IPR002346">
    <property type="entry name" value="Mopterin_DH_FAD-bd"/>
</dbReference>
<organism evidence="6 7">
    <name type="scientific">Sphaerisporangium album</name>
    <dbReference type="NCBI Taxonomy" id="509200"/>
    <lineage>
        <taxon>Bacteria</taxon>
        <taxon>Bacillati</taxon>
        <taxon>Actinomycetota</taxon>
        <taxon>Actinomycetes</taxon>
        <taxon>Streptosporangiales</taxon>
        <taxon>Streptosporangiaceae</taxon>
        <taxon>Sphaerisporangium</taxon>
    </lineage>
</organism>
<dbReference type="RefSeq" id="WP_114032801.1">
    <property type="nucleotide sequence ID" value="NZ_QOIL01000024.1"/>
</dbReference>
<dbReference type="Proteomes" id="UP000253094">
    <property type="component" value="Unassembled WGS sequence"/>
</dbReference>
<evidence type="ECO:0000313" key="6">
    <source>
        <dbReference type="EMBL" id="RCG24474.1"/>
    </source>
</evidence>
<protein>
    <submittedName>
        <fullName evidence="6">Xanthine dehydrogenase family protein subunit M</fullName>
    </submittedName>
</protein>
<dbReference type="GO" id="GO:0016491">
    <property type="term" value="F:oxidoreductase activity"/>
    <property type="evidence" value="ECO:0007669"/>
    <property type="project" value="UniProtKB-KW"/>
</dbReference>
<keyword evidence="1" id="KW-0285">Flavoprotein</keyword>
<evidence type="ECO:0000256" key="1">
    <source>
        <dbReference type="ARBA" id="ARBA00022630"/>
    </source>
</evidence>
<dbReference type="AlphaFoldDB" id="A0A367F268"/>
<accession>A0A367F268</accession>
<evidence type="ECO:0000313" key="7">
    <source>
        <dbReference type="Proteomes" id="UP000253094"/>
    </source>
</evidence>
<keyword evidence="2" id="KW-0274">FAD</keyword>
<dbReference type="SMART" id="SM01092">
    <property type="entry name" value="CO_deh_flav_C"/>
    <property type="match status" value="1"/>
</dbReference>
<dbReference type="SUPFAM" id="SSF56176">
    <property type="entry name" value="FAD-binding/transporter-associated domain-like"/>
    <property type="match status" value="1"/>
</dbReference>